<dbReference type="EMBL" id="CP182909">
    <property type="protein sequence ID" value="XPM66148.1"/>
    <property type="molecule type" value="Genomic_DNA"/>
</dbReference>
<dbReference type="Proteomes" id="UP000095472">
    <property type="component" value="Chromosome"/>
</dbReference>
<gene>
    <name evidence="1" type="ORF">BH720_012370</name>
</gene>
<sequence length="63" mass="7435">MTLVQQAKLEAQQIRHRVQQECDAAKASTLAEIERIQEMTQQELEDMRRAAIQECEAMQQEYR</sequence>
<name>A0ACD5GYT2_9CYAN</name>
<evidence type="ECO:0000313" key="1">
    <source>
        <dbReference type="EMBL" id="XPM66148.1"/>
    </source>
</evidence>
<proteinExistence type="predicted"/>
<organism evidence="1 2">
    <name type="scientific">Desertifilum tharense IPPAS B-1220</name>
    <dbReference type="NCBI Taxonomy" id="1781255"/>
    <lineage>
        <taxon>Bacteria</taxon>
        <taxon>Bacillati</taxon>
        <taxon>Cyanobacteriota</taxon>
        <taxon>Cyanophyceae</taxon>
        <taxon>Desertifilales</taxon>
        <taxon>Desertifilaceae</taxon>
        <taxon>Desertifilum</taxon>
    </lineage>
</organism>
<reference evidence="1 2" key="1">
    <citation type="journal article" date="2016" name="Genome Announc.">
        <title>Draft Genome Sequence of the Thermotolerant Cyanobacterium Desertifilum sp. IPPAS B-1220.</title>
        <authorList>
            <person name="Mironov K.S."/>
            <person name="Sinetova M.A."/>
            <person name="Bolatkhan K."/>
            <person name="Zayadan B.K."/>
            <person name="Ustinova V.V."/>
            <person name="Kupriyanova E.V."/>
            <person name="Skrypnik A.N."/>
            <person name="Gogoleva N.E."/>
            <person name="Gogolev Y.V."/>
            <person name="Los D.A."/>
        </authorList>
    </citation>
    <scope>NUCLEOTIDE SEQUENCE [LARGE SCALE GENOMIC DNA]</scope>
    <source>
        <strain evidence="1 2">IPPAS B-1220</strain>
    </source>
</reference>
<evidence type="ECO:0000313" key="2">
    <source>
        <dbReference type="Proteomes" id="UP000095472"/>
    </source>
</evidence>
<keyword evidence="2" id="KW-1185">Reference proteome</keyword>
<accession>A0ACD5GYT2</accession>
<protein>
    <submittedName>
        <fullName evidence="1">Uncharacterized protein</fullName>
    </submittedName>
</protein>